<feature type="compositionally biased region" description="Polar residues" evidence="1">
    <location>
        <begin position="732"/>
        <end position="763"/>
    </location>
</feature>
<dbReference type="RefSeq" id="XP_044322304.1">
    <property type="nucleotide sequence ID" value="XM_044466369.1"/>
</dbReference>
<dbReference type="InterPro" id="IPR007658">
    <property type="entry name" value="DUF594"/>
</dbReference>
<feature type="region of interest" description="Disordered" evidence="1">
    <location>
        <begin position="732"/>
        <end position="779"/>
    </location>
</feature>
<reference evidence="4" key="1">
    <citation type="submission" date="2018-08" db="EMBL/GenBank/DDBJ databases">
        <authorList>
            <person name="Rossello M."/>
        </authorList>
    </citation>
    <scope>NUCLEOTIDE SEQUENCE [LARGE SCALE GENOMIC DNA]</scope>
    <source>
        <strain evidence="4">cv. Chinese Spring</strain>
    </source>
</reference>
<dbReference type="STRING" id="4565.A0A3B6C0P7"/>
<dbReference type="GeneID" id="123043792"/>
<evidence type="ECO:0000256" key="1">
    <source>
        <dbReference type="SAM" id="MobiDB-lite"/>
    </source>
</evidence>
<feature type="transmembrane region" description="Helical" evidence="2">
    <location>
        <begin position="96"/>
        <end position="114"/>
    </location>
</feature>
<feature type="transmembrane region" description="Helical" evidence="2">
    <location>
        <begin position="311"/>
        <end position="328"/>
    </location>
</feature>
<gene>
    <name evidence="4" type="primary">LOC123043792</name>
</gene>
<evidence type="ECO:0000313" key="4">
    <source>
        <dbReference type="EnsemblPlants" id="TraesCS2B02G138200.1"/>
    </source>
</evidence>
<reference evidence="4" key="2">
    <citation type="submission" date="2018-10" db="UniProtKB">
        <authorList>
            <consortium name="EnsemblPlants"/>
        </authorList>
    </citation>
    <scope>IDENTIFICATION</scope>
</reference>
<dbReference type="OrthoDB" id="678840at2759"/>
<dbReference type="Gramene" id="TraesCS2B02G138200.1">
    <property type="protein sequence ID" value="TraesCS2B02G138200.1"/>
    <property type="gene ID" value="TraesCS2B02G138200"/>
</dbReference>
<name>A0A3B6C0P7_WHEAT</name>
<dbReference type="RefSeq" id="XP_044322305.1">
    <property type="nucleotide sequence ID" value="XM_044466370.1"/>
</dbReference>
<keyword evidence="2" id="KW-0812">Transmembrane</keyword>
<dbReference type="RefSeq" id="XP_044322303.1">
    <property type="nucleotide sequence ID" value="XM_044466368.1"/>
</dbReference>
<proteinExistence type="predicted"/>
<dbReference type="PANTHER" id="PTHR31325">
    <property type="entry name" value="OS01G0798800 PROTEIN-RELATED"/>
    <property type="match status" value="1"/>
</dbReference>
<feature type="transmembrane region" description="Helical" evidence="2">
    <location>
        <begin position="32"/>
        <end position="51"/>
    </location>
</feature>
<dbReference type="Proteomes" id="UP000019116">
    <property type="component" value="Chromosome 2B"/>
</dbReference>
<dbReference type="InterPro" id="IPR025315">
    <property type="entry name" value="DUF4220"/>
</dbReference>
<dbReference type="Pfam" id="PF13968">
    <property type="entry name" value="DUF4220"/>
    <property type="match status" value="1"/>
</dbReference>
<dbReference type="Pfam" id="PF04578">
    <property type="entry name" value="DUF594"/>
    <property type="match status" value="1"/>
</dbReference>
<feature type="transmembrane region" description="Helical" evidence="2">
    <location>
        <begin position="63"/>
        <end position="84"/>
    </location>
</feature>
<sequence length="856" mass="96842">MVNDTCMMLKNEVHLDVRGVYRYARDLWGCHVIRIDTLVLLNAFAYVFLATFGPQRRRSKNWFIQKGTLVANTLSFLLGTYTLGSMQSSKVKSGMYPVWAATLFILHVCTNTAYSLDDNKHVTRVLYRLVFYNVYGGLLLMTAIGNGSSAPLVIILYAVGQYKFKYIQAPCVLASCSWNLNKMVADYMYDEHTKGEFVPTTMKGCHYLVDWPLDNPKLGAPSYASRFTSDGNEVIDIEKIWLCDDISEENELKDTCLSFSLFLLLRRRYFGFACGESKERAHDFVFKGLLRENEEGTTDCNRAFRLIEVELAFMYDFFFTTSAAIYYGSRAATVAALLSVFFLSLTILSIVSLHPSPIHEGDMAISLFILASAALLELLQLLLYWTSIWSRVSFVCQYLREQARLNTRGSCCSCSSWCRCRCVLLRLKGLLAKIGVHWTPNKHYWQHKLGQYSLLDYRPMLCDKFKDYLGRFTISSDPTHASPILHPIDYHTRRVRQKRGKSTEITAEVQKALIYSLKRSNGELTNGKSSLVSNGAGHLLWACERAVHSESDTSCIILTWHIATWYCERGTLGCSPCPDEETELKVHLGVATKLSKYCAYLLVSAPKLLPGHEYDTSCVFDEVAEEARKLLSYVNVRDKYQALKNYGLEESEATIFQSGAKLGKQLEEIEDVTRRWKVLADFWSEMLLYIAPSDNVDEHIEQLTRGGEFITHLWALLSHAGILQRGQPNLSNIRAENSKGSSARHQESEQNSANLEENTQDNSARARHQEVVQDSVDPEEATPLADHPVQIHDNLLSTRLTLQVHSQGVGARPLQIPEQDISTENECHIDVPEAPSTMQQALPEQITRQRAVGSAQ</sequence>
<protein>
    <recommendedName>
        <fullName evidence="3">DUF4220 domain-containing protein</fullName>
    </recommendedName>
</protein>
<dbReference type="RefSeq" id="XP_044322306.1">
    <property type="nucleotide sequence ID" value="XM_044466371.1"/>
</dbReference>
<accession>A0A3B6C0P7</accession>
<keyword evidence="5" id="KW-1185">Reference proteome</keyword>
<organism evidence="4">
    <name type="scientific">Triticum aestivum</name>
    <name type="common">Wheat</name>
    <dbReference type="NCBI Taxonomy" id="4565"/>
    <lineage>
        <taxon>Eukaryota</taxon>
        <taxon>Viridiplantae</taxon>
        <taxon>Streptophyta</taxon>
        <taxon>Embryophyta</taxon>
        <taxon>Tracheophyta</taxon>
        <taxon>Spermatophyta</taxon>
        <taxon>Magnoliopsida</taxon>
        <taxon>Liliopsida</taxon>
        <taxon>Poales</taxon>
        <taxon>Poaceae</taxon>
        <taxon>BOP clade</taxon>
        <taxon>Pooideae</taxon>
        <taxon>Triticodae</taxon>
        <taxon>Triticeae</taxon>
        <taxon>Triticinae</taxon>
        <taxon>Triticum</taxon>
    </lineage>
</organism>
<evidence type="ECO:0000256" key="2">
    <source>
        <dbReference type="SAM" id="Phobius"/>
    </source>
</evidence>
<evidence type="ECO:0000313" key="5">
    <source>
        <dbReference type="Proteomes" id="UP000019116"/>
    </source>
</evidence>
<keyword evidence="2" id="KW-0472">Membrane</keyword>
<feature type="transmembrane region" description="Helical" evidence="2">
    <location>
        <begin position="365"/>
        <end position="385"/>
    </location>
</feature>
<dbReference type="AlphaFoldDB" id="A0A3B6C0P7"/>
<feature type="transmembrane region" description="Helical" evidence="2">
    <location>
        <begin position="134"/>
        <end position="159"/>
    </location>
</feature>
<dbReference type="Gramene" id="TraesCS2B03G0334800.1">
    <property type="protein sequence ID" value="TraesCS2B03G0334800.1.CDS"/>
    <property type="gene ID" value="TraesCS2B03G0334800"/>
</dbReference>
<feature type="transmembrane region" description="Helical" evidence="2">
    <location>
        <begin position="334"/>
        <end position="353"/>
    </location>
</feature>
<dbReference type="EnsemblPlants" id="TraesCS2B02G138200.1">
    <property type="protein sequence ID" value="TraesCS2B02G138200.1"/>
    <property type="gene ID" value="TraesCS2B02G138200"/>
</dbReference>
<evidence type="ECO:0000259" key="3">
    <source>
        <dbReference type="Pfam" id="PF13968"/>
    </source>
</evidence>
<feature type="domain" description="DUF4220" evidence="3">
    <location>
        <begin position="70"/>
        <end position="457"/>
    </location>
</feature>
<keyword evidence="2" id="KW-1133">Transmembrane helix</keyword>